<reference evidence="1 2" key="1">
    <citation type="submission" date="2023-02" db="EMBL/GenBank/DDBJ databases">
        <title>LHISI_Scaffold_Assembly.</title>
        <authorList>
            <person name="Stuart O.P."/>
            <person name="Cleave R."/>
            <person name="Magrath M.J.L."/>
            <person name="Mikheyev A.S."/>
        </authorList>
    </citation>
    <scope>NUCLEOTIDE SEQUENCE [LARGE SCALE GENOMIC DNA]</scope>
    <source>
        <strain evidence="1">Daus_M_001</strain>
        <tissue evidence="1">Leg muscle</tissue>
    </source>
</reference>
<evidence type="ECO:0000313" key="1">
    <source>
        <dbReference type="EMBL" id="KAJ8871296.1"/>
    </source>
</evidence>
<comment type="caution">
    <text evidence="1">The sequence shown here is derived from an EMBL/GenBank/DDBJ whole genome shotgun (WGS) entry which is preliminary data.</text>
</comment>
<proteinExistence type="predicted"/>
<accession>A0ABQ9GH00</accession>
<organism evidence="1 2">
    <name type="scientific">Dryococelus australis</name>
    <dbReference type="NCBI Taxonomy" id="614101"/>
    <lineage>
        <taxon>Eukaryota</taxon>
        <taxon>Metazoa</taxon>
        <taxon>Ecdysozoa</taxon>
        <taxon>Arthropoda</taxon>
        <taxon>Hexapoda</taxon>
        <taxon>Insecta</taxon>
        <taxon>Pterygota</taxon>
        <taxon>Neoptera</taxon>
        <taxon>Polyneoptera</taxon>
        <taxon>Phasmatodea</taxon>
        <taxon>Verophasmatodea</taxon>
        <taxon>Anareolatae</taxon>
        <taxon>Phasmatidae</taxon>
        <taxon>Eurycanthinae</taxon>
        <taxon>Dryococelus</taxon>
    </lineage>
</organism>
<evidence type="ECO:0000313" key="2">
    <source>
        <dbReference type="Proteomes" id="UP001159363"/>
    </source>
</evidence>
<protein>
    <submittedName>
        <fullName evidence="1">Uncharacterized protein</fullName>
    </submittedName>
</protein>
<name>A0ABQ9GH00_9NEOP</name>
<sequence length="83" mass="9939">MPQNKISDETKETVAQFYNRDDIRSQLPGKRDCKSVKKNPKIGVLLRTKFRVRPETISHHFHMMCFDEEHSWEEMLQVSCHHQ</sequence>
<gene>
    <name evidence="1" type="ORF">PR048_027604</name>
</gene>
<dbReference type="EMBL" id="JARBHB010000012">
    <property type="protein sequence ID" value="KAJ8871296.1"/>
    <property type="molecule type" value="Genomic_DNA"/>
</dbReference>
<dbReference type="Proteomes" id="UP001159363">
    <property type="component" value="Chromosome 11"/>
</dbReference>
<keyword evidence="2" id="KW-1185">Reference proteome</keyword>